<dbReference type="AlphaFoldDB" id="A0A368HJ71"/>
<protein>
    <recommendedName>
        <fullName evidence="1">Beta-ketoacyl synthase-like N-terminal domain-containing protein</fullName>
    </recommendedName>
</protein>
<comment type="caution">
    <text evidence="2">The sequence shown here is derived from an EMBL/GenBank/DDBJ whole genome shotgun (WGS) entry which is preliminary data.</text>
</comment>
<evidence type="ECO:0000259" key="1">
    <source>
        <dbReference type="Pfam" id="PF13723"/>
    </source>
</evidence>
<dbReference type="InterPro" id="IPR014030">
    <property type="entry name" value="Ketoacyl_synth_N"/>
</dbReference>
<evidence type="ECO:0000313" key="3">
    <source>
        <dbReference type="Proteomes" id="UP000253250"/>
    </source>
</evidence>
<dbReference type="Gene3D" id="3.40.47.10">
    <property type="match status" value="1"/>
</dbReference>
<dbReference type="InterPro" id="IPR016039">
    <property type="entry name" value="Thiolase-like"/>
</dbReference>
<dbReference type="Pfam" id="PF13723">
    <property type="entry name" value="Ketoacyl-synt_2"/>
    <property type="match status" value="1"/>
</dbReference>
<keyword evidence="3" id="KW-1185">Reference proteome</keyword>
<gene>
    <name evidence="2" type="ORF">C4900_06775</name>
</gene>
<name>A0A368HJ71_9GAMM</name>
<dbReference type="OrthoDB" id="9798676at2"/>
<reference evidence="2 3" key="1">
    <citation type="submission" date="2018-02" db="EMBL/GenBank/DDBJ databases">
        <title>Insights into the biology of acidophilic members of the Acidiferrobacteraceae family derived from comparative genomic analyses.</title>
        <authorList>
            <person name="Issotta F."/>
            <person name="Thyssen C."/>
            <person name="Mena C."/>
            <person name="Moya A."/>
            <person name="Bellenberg S."/>
            <person name="Sproer C."/>
            <person name="Covarrubias P.C."/>
            <person name="Sand W."/>
            <person name="Quatrini R."/>
            <person name="Vera M."/>
        </authorList>
    </citation>
    <scope>NUCLEOTIDE SEQUENCE [LARGE SCALE GENOMIC DNA]</scope>
    <source>
        <strain evidence="3">m-1</strain>
    </source>
</reference>
<organism evidence="2 3">
    <name type="scientific">Acidiferrobacter thiooxydans</name>
    <dbReference type="NCBI Taxonomy" id="163359"/>
    <lineage>
        <taxon>Bacteria</taxon>
        <taxon>Pseudomonadati</taxon>
        <taxon>Pseudomonadota</taxon>
        <taxon>Gammaproteobacteria</taxon>
        <taxon>Acidiferrobacterales</taxon>
        <taxon>Acidiferrobacteraceae</taxon>
        <taxon>Acidiferrobacter</taxon>
    </lineage>
</organism>
<sequence>MAPVNIYVAGWGVLGPGLPDAQAARALLAGERAYRHDRVRMPLAEGLSANEARRCPMSARYALDVGRQALRAAGWDPAGVATVFSSASGDLEIADKNCRALAQPPIALSPTLFHNSVHNAAGGYWGIATGSRAPTTSLSAYDDSFAAGLLEALTTVGPGRACLLIAYDLSPPAAFAAVRGITAPFAVALALTAERPPGWCAMLSWEWGYCEPAADIPMSDAALEALRVANPAARSLPLLRTLGLQQDGILSWPDAGGGALRLAVSFGP</sequence>
<proteinExistence type="predicted"/>
<dbReference type="GO" id="GO:0016746">
    <property type="term" value="F:acyltransferase activity"/>
    <property type="evidence" value="ECO:0007669"/>
    <property type="project" value="InterPro"/>
</dbReference>
<dbReference type="SUPFAM" id="SSF53901">
    <property type="entry name" value="Thiolase-like"/>
    <property type="match status" value="1"/>
</dbReference>
<dbReference type="Proteomes" id="UP000253250">
    <property type="component" value="Unassembled WGS sequence"/>
</dbReference>
<accession>A0A368HJ71</accession>
<feature type="domain" description="Beta-ketoacyl synthase-like N-terminal" evidence="1">
    <location>
        <begin position="47"/>
        <end position="202"/>
    </location>
</feature>
<evidence type="ECO:0000313" key="2">
    <source>
        <dbReference type="EMBL" id="RCN59393.1"/>
    </source>
</evidence>
<dbReference type="EMBL" id="PSYR01000001">
    <property type="protein sequence ID" value="RCN59393.1"/>
    <property type="molecule type" value="Genomic_DNA"/>
</dbReference>